<sequence>MAEAYPEVSACHHSEDDDSEDWDEDMELGGEQTTCLFCPLHFHTIAVALDHCRTAHNFDLLALKNKYNMDCYSYIKMINYIRLQKPEPKMLLDTTVALWEDDCYLKPGEIEPWLMYDFDDLGSAPSTPHYAIDGKTPISSLNFADLQQTIQDLNLQIKHRDLLIESYKKDMEKMRQVAKLIVGSEDSSIPDRQVVVDSTVTDGADYFSSYSHYGIHHEMLNDKRRTESYRDAILSNPGCIQGKVVLDLGCGTGILSMFCAKAGAKTVLGVDQSEVVYKAMDIVRENSLQDRVQLIKGQLEKTELPVEKVDVIVSEWMGYFLLFEGMLDSVVYARDKYLAKGGLLLPNRCSIRLFGVSDQERYDNLINFWDNVYGFSMKCMKPDILQEANVEVVPSDKVLTNSVVVTEIDINTCTTLVCNFKREFQLTALRSGVLTAIGGYFDTFFDLPNKVELTTGPHAEKTHWQQTVFYLRDVVELTEGQSIKCSILCSRLKRNVRGISVVLTIANSSYEYVVD</sequence>
<name>J3JUA3_DENPD</name>
<dbReference type="EMBL" id="KB632308">
    <property type="protein sequence ID" value="ERL91994.1"/>
    <property type="molecule type" value="Genomic_DNA"/>
</dbReference>
<feature type="domain" description="Methyltransferase" evidence="17">
    <location>
        <begin position="245"/>
        <end position="317"/>
    </location>
</feature>
<dbReference type="AlphaFoldDB" id="J3JUA3"/>
<dbReference type="PANTHER" id="PTHR11006">
    <property type="entry name" value="PROTEIN ARGININE N-METHYLTRANSFERASE"/>
    <property type="match status" value="1"/>
</dbReference>
<evidence type="ECO:0000256" key="9">
    <source>
        <dbReference type="ARBA" id="ARBA00022723"/>
    </source>
</evidence>
<dbReference type="Gene3D" id="2.70.160.11">
    <property type="entry name" value="Hnrnp arginine n-methyltransferase1"/>
    <property type="match status" value="1"/>
</dbReference>
<reference evidence="20" key="1">
    <citation type="journal article" date="2012" name="Insect Biochem. Mol. Biol.">
        <title>Transcriptome and full-length cDNA resources for the mountain pine beetle, Dendroctonus ponderosae Hopkins, a major insect pest of pine forests.</title>
        <authorList>
            <person name="Keeling C.I."/>
            <person name="Henderson H."/>
            <person name="Li M."/>
            <person name="Yuen M."/>
            <person name="Clark E.L."/>
            <person name="Fraser J.D."/>
            <person name="Huber D.P."/>
            <person name="Liao N.Y."/>
            <person name="Roderick Docking T."/>
            <person name="Birol I."/>
            <person name="Chan S.K."/>
            <person name="Taylor G.A."/>
            <person name="Palmquist D."/>
            <person name="Jones S.J."/>
            <person name="Bohlmann J."/>
        </authorList>
    </citation>
    <scope>NUCLEOTIDE SEQUENCE</scope>
    <source>
        <tissue evidence="20">Midgut and adhering fatbody of emerged adults of both sexes 1</tissue>
    </source>
</reference>
<dbReference type="GO" id="GO:0008270">
    <property type="term" value="F:zinc ion binding"/>
    <property type="evidence" value="ECO:0007669"/>
    <property type="project" value="UniProtKB-KW"/>
</dbReference>
<organism evidence="20">
    <name type="scientific">Dendroctonus ponderosae</name>
    <name type="common">Mountain pine beetle</name>
    <dbReference type="NCBI Taxonomy" id="77166"/>
    <lineage>
        <taxon>Eukaryota</taxon>
        <taxon>Metazoa</taxon>
        <taxon>Ecdysozoa</taxon>
        <taxon>Arthropoda</taxon>
        <taxon>Hexapoda</taxon>
        <taxon>Insecta</taxon>
        <taxon>Pterygota</taxon>
        <taxon>Neoptera</taxon>
        <taxon>Endopterygota</taxon>
        <taxon>Coleoptera</taxon>
        <taxon>Polyphaga</taxon>
        <taxon>Cucujiformia</taxon>
        <taxon>Curculionidae</taxon>
        <taxon>Scolytinae</taxon>
        <taxon>Dendroctonus</taxon>
    </lineage>
</organism>
<keyword evidence="9" id="KW-0479">Metal-binding</keyword>
<evidence type="ECO:0000259" key="18">
    <source>
        <dbReference type="Pfam" id="PF21137"/>
    </source>
</evidence>
<evidence type="ECO:0000256" key="5">
    <source>
        <dbReference type="ARBA" id="ARBA00022553"/>
    </source>
</evidence>
<dbReference type="Pfam" id="PF21137">
    <property type="entry name" value="ANM3_C2H2_Zf"/>
    <property type="match status" value="1"/>
</dbReference>
<evidence type="ECO:0000313" key="20">
    <source>
        <dbReference type="EMBL" id="AEE61778.1"/>
    </source>
</evidence>
<evidence type="ECO:0000313" key="21">
    <source>
        <dbReference type="EMBL" id="ERL91994.1"/>
    </source>
</evidence>
<dbReference type="InterPro" id="IPR029063">
    <property type="entry name" value="SAM-dependent_MTases_sf"/>
</dbReference>
<keyword evidence="12" id="KW-0539">Nucleus</keyword>
<comment type="subcellular location">
    <subcellularLocation>
        <location evidence="2">Cytoplasm</location>
        <location evidence="2">Cytosol</location>
    </subcellularLocation>
    <subcellularLocation>
        <location evidence="1">Nucleus</location>
    </subcellularLocation>
</comment>
<dbReference type="Pfam" id="PF13649">
    <property type="entry name" value="Methyltransf_25"/>
    <property type="match status" value="1"/>
</dbReference>
<keyword evidence="7 15" id="KW-0808">Transferase</keyword>
<dbReference type="OrthoDB" id="7848332at2759"/>
<keyword evidence="10" id="KW-0863">Zinc-finger</keyword>
<evidence type="ECO:0000256" key="3">
    <source>
        <dbReference type="ARBA" id="ARBA00011925"/>
    </source>
</evidence>
<feature type="compositionally biased region" description="Acidic residues" evidence="16">
    <location>
        <begin position="16"/>
        <end position="25"/>
    </location>
</feature>
<dbReference type="GO" id="GO:0005829">
    <property type="term" value="C:cytosol"/>
    <property type="evidence" value="ECO:0007669"/>
    <property type="project" value="UniProtKB-SubCell"/>
</dbReference>
<evidence type="ECO:0000256" key="12">
    <source>
        <dbReference type="ARBA" id="ARBA00023242"/>
    </source>
</evidence>
<dbReference type="STRING" id="77166.J3JUA3"/>
<evidence type="ECO:0000256" key="10">
    <source>
        <dbReference type="ARBA" id="ARBA00022771"/>
    </source>
</evidence>
<dbReference type="EC" id="2.1.1.319" evidence="3"/>
<dbReference type="InterPro" id="IPR036236">
    <property type="entry name" value="Znf_C2H2_sf"/>
</dbReference>
<feature type="region of interest" description="Disordered" evidence="16">
    <location>
        <begin position="1"/>
        <end position="25"/>
    </location>
</feature>
<dbReference type="PANTHER" id="PTHR11006:SF53">
    <property type="entry name" value="PROTEIN ARGININE N-METHYLTRANSFERASE 3"/>
    <property type="match status" value="1"/>
</dbReference>
<dbReference type="PROSITE" id="PS51678">
    <property type="entry name" value="SAM_MT_PRMT"/>
    <property type="match status" value="1"/>
</dbReference>
<gene>
    <name evidence="21" type="ORF">D910_09316</name>
</gene>
<evidence type="ECO:0000259" key="19">
    <source>
        <dbReference type="Pfam" id="PF22528"/>
    </source>
</evidence>
<keyword evidence="8 15" id="KW-0949">S-adenosyl-L-methionine</keyword>
<evidence type="ECO:0000256" key="14">
    <source>
        <dbReference type="ARBA" id="ARBA00049303"/>
    </source>
</evidence>
<dbReference type="GO" id="GO:0005634">
    <property type="term" value="C:nucleus"/>
    <property type="evidence" value="ECO:0007669"/>
    <property type="project" value="UniProtKB-SubCell"/>
</dbReference>
<dbReference type="InterPro" id="IPR049482">
    <property type="entry name" value="ANM3-like_C2H2_Zf"/>
</dbReference>
<evidence type="ECO:0000259" key="17">
    <source>
        <dbReference type="Pfam" id="PF13649"/>
    </source>
</evidence>
<evidence type="ECO:0000256" key="13">
    <source>
        <dbReference type="ARBA" id="ARBA00047384"/>
    </source>
</evidence>
<evidence type="ECO:0000256" key="7">
    <source>
        <dbReference type="ARBA" id="ARBA00022679"/>
    </source>
</evidence>
<keyword evidence="4" id="KW-0963">Cytoplasm</keyword>
<keyword evidence="6 15" id="KW-0489">Methyltransferase</keyword>
<evidence type="ECO:0000256" key="15">
    <source>
        <dbReference type="PROSITE-ProRule" id="PRU01015"/>
    </source>
</evidence>
<dbReference type="GO" id="GO:0032259">
    <property type="term" value="P:methylation"/>
    <property type="evidence" value="ECO:0007669"/>
    <property type="project" value="UniProtKB-KW"/>
</dbReference>
<dbReference type="InterPro" id="IPR041698">
    <property type="entry name" value="Methyltransf_25"/>
</dbReference>
<comment type="catalytic activity">
    <reaction evidence="14">
        <text>L-arginyl-[protein] + S-adenosyl-L-methionine = N(omega)-methyl-L-arginyl-[protein] + S-adenosyl-L-homocysteine + H(+)</text>
        <dbReference type="Rhea" id="RHEA:48100"/>
        <dbReference type="Rhea" id="RHEA-COMP:10532"/>
        <dbReference type="Rhea" id="RHEA-COMP:11990"/>
        <dbReference type="ChEBI" id="CHEBI:15378"/>
        <dbReference type="ChEBI" id="CHEBI:29965"/>
        <dbReference type="ChEBI" id="CHEBI:57856"/>
        <dbReference type="ChEBI" id="CHEBI:59789"/>
        <dbReference type="ChEBI" id="CHEBI:65280"/>
    </reaction>
    <physiologicalReaction direction="left-to-right" evidence="14">
        <dbReference type="Rhea" id="RHEA:48101"/>
    </physiologicalReaction>
</comment>
<dbReference type="GO" id="GO:0042054">
    <property type="term" value="F:histone methyltransferase activity"/>
    <property type="evidence" value="ECO:0007669"/>
    <property type="project" value="TreeGrafter"/>
</dbReference>
<accession>J3JUA3</accession>
<dbReference type="InterPro" id="IPR055135">
    <property type="entry name" value="PRMT_dom"/>
</dbReference>
<evidence type="ECO:0000256" key="2">
    <source>
        <dbReference type="ARBA" id="ARBA00004514"/>
    </source>
</evidence>
<protein>
    <recommendedName>
        <fullName evidence="3">type I protein arginine methyltransferase</fullName>
        <ecNumber evidence="3">2.1.1.319</ecNumber>
    </recommendedName>
</protein>
<evidence type="ECO:0000313" key="22">
    <source>
        <dbReference type="Proteomes" id="UP000030742"/>
    </source>
</evidence>
<evidence type="ECO:0000256" key="1">
    <source>
        <dbReference type="ARBA" id="ARBA00004123"/>
    </source>
</evidence>
<evidence type="ECO:0000256" key="6">
    <source>
        <dbReference type="ARBA" id="ARBA00022603"/>
    </source>
</evidence>
<dbReference type="Gene3D" id="3.40.50.150">
    <property type="entry name" value="Vaccinia Virus protein VP39"/>
    <property type="match status" value="1"/>
</dbReference>
<keyword evidence="5" id="KW-0597">Phosphoprotein</keyword>
<dbReference type="KEGG" id="dpa:109533488"/>
<dbReference type="HOGENOM" id="CLU_017375_6_1_1"/>
<evidence type="ECO:0000256" key="4">
    <source>
        <dbReference type="ARBA" id="ARBA00022490"/>
    </source>
</evidence>
<proteinExistence type="evidence at transcript level"/>
<evidence type="ECO:0000256" key="8">
    <source>
        <dbReference type="ARBA" id="ARBA00022691"/>
    </source>
</evidence>
<dbReference type="InterPro" id="IPR025799">
    <property type="entry name" value="Arg_MeTrfase"/>
</dbReference>
<dbReference type="EMBL" id="BT126816">
    <property type="protein sequence ID" value="AEE61778.1"/>
    <property type="molecule type" value="mRNA"/>
</dbReference>
<comment type="catalytic activity">
    <reaction evidence="13">
        <text>L-arginyl-[protein] + 2 S-adenosyl-L-methionine = N(omega),N(omega)-dimethyl-L-arginyl-[protein] + 2 S-adenosyl-L-homocysteine + 2 H(+)</text>
        <dbReference type="Rhea" id="RHEA:48096"/>
        <dbReference type="Rhea" id="RHEA-COMP:10532"/>
        <dbReference type="Rhea" id="RHEA-COMP:11991"/>
        <dbReference type="ChEBI" id="CHEBI:15378"/>
        <dbReference type="ChEBI" id="CHEBI:29965"/>
        <dbReference type="ChEBI" id="CHEBI:57856"/>
        <dbReference type="ChEBI" id="CHEBI:59789"/>
        <dbReference type="ChEBI" id="CHEBI:61897"/>
        <dbReference type="EC" id="2.1.1.319"/>
    </reaction>
    <physiologicalReaction direction="left-to-right" evidence="13">
        <dbReference type="Rhea" id="RHEA:48097"/>
    </physiologicalReaction>
</comment>
<dbReference type="Pfam" id="PF22528">
    <property type="entry name" value="PRMT_C"/>
    <property type="match status" value="1"/>
</dbReference>
<feature type="domain" description="Protein arginine N-methyltransferase 3-like C2H2 zinc finger" evidence="18">
    <location>
        <begin position="64"/>
        <end position="107"/>
    </location>
</feature>
<dbReference type="Proteomes" id="UP000030742">
    <property type="component" value="Unassembled WGS sequence"/>
</dbReference>
<dbReference type="FunFam" id="3.40.50.150:FF:000034">
    <property type="entry name" value="Protein arginine N-methyltransferase 3"/>
    <property type="match status" value="1"/>
</dbReference>
<feature type="domain" description="Protein arginine N-methyltransferase" evidence="19">
    <location>
        <begin position="350"/>
        <end position="504"/>
    </location>
</feature>
<keyword evidence="11" id="KW-0862">Zinc</keyword>
<dbReference type="SUPFAM" id="SSF57667">
    <property type="entry name" value="beta-beta-alpha zinc fingers"/>
    <property type="match status" value="1"/>
</dbReference>
<dbReference type="CDD" id="cd02440">
    <property type="entry name" value="AdoMet_MTases"/>
    <property type="match status" value="1"/>
</dbReference>
<dbReference type="GO" id="GO:0035242">
    <property type="term" value="F:protein-arginine omega-N asymmetric methyltransferase activity"/>
    <property type="evidence" value="ECO:0007669"/>
    <property type="project" value="UniProtKB-EC"/>
</dbReference>
<dbReference type="SUPFAM" id="SSF53335">
    <property type="entry name" value="S-adenosyl-L-methionine-dependent methyltransferases"/>
    <property type="match status" value="1"/>
</dbReference>
<evidence type="ECO:0000256" key="16">
    <source>
        <dbReference type="SAM" id="MobiDB-lite"/>
    </source>
</evidence>
<evidence type="ECO:0000256" key="11">
    <source>
        <dbReference type="ARBA" id="ARBA00022833"/>
    </source>
</evidence>
<reference evidence="21 22" key="2">
    <citation type="journal article" date="2013" name="Genome Biol.">
        <title>Draft genome of the mountain pine beetle, Dendroctonus ponderosae Hopkins, a major forest pest.</title>
        <authorList>
            <person name="Keeling C.I."/>
            <person name="Yuen M.M."/>
            <person name="Liao N.Y."/>
            <person name="Docking T.R."/>
            <person name="Chan S.K."/>
            <person name="Taylor G.A."/>
            <person name="Palmquist D.L."/>
            <person name="Jackman S.D."/>
            <person name="Nguyen A."/>
            <person name="Li M."/>
            <person name="Henderson H."/>
            <person name="Janes J.K."/>
            <person name="Zhao Y."/>
            <person name="Pandoh P."/>
            <person name="Moore R."/>
            <person name="Sperling F.A."/>
            <person name="Huber D.P."/>
            <person name="Birol I."/>
            <person name="Jones S.J."/>
            <person name="Bohlmann J."/>
        </authorList>
    </citation>
    <scope>NUCLEOTIDE SEQUENCE</scope>
</reference>